<dbReference type="GO" id="GO:0006633">
    <property type="term" value="P:fatty acid biosynthetic process"/>
    <property type="evidence" value="ECO:0007669"/>
    <property type="project" value="UniProtKB-KW"/>
</dbReference>
<dbReference type="GO" id="GO:0034440">
    <property type="term" value="P:lipid oxidation"/>
    <property type="evidence" value="ECO:0007669"/>
    <property type="project" value="InterPro"/>
</dbReference>
<dbReference type="InterPro" id="IPR036226">
    <property type="entry name" value="LipOase_C_sf"/>
</dbReference>
<dbReference type="Gene3D" id="1.20.245.10">
    <property type="entry name" value="Lipoxygenase-1, Domain 5"/>
    <property type="match status" value="1"/>
</dbReference>
<protein>
    <recommendedName>
        <fullName evidence="12">Lipoxygenase</fullName>
        <ecNumber evidence="12">1.13.11.-</ecNumber>
    </recommendedName>
</protein>
<keyword evidence="2 12" id="KW-0444">Lipid biosynthesis</keyword>
<evidence type="ECO:0000256" key="5">
    <source>
        <dbReference type="ARBA" id="ARBA00022832"/>
    </source>
</evidence>
<dbReference type="Proteomes" id="UP001210211">
    <property type="component" value="Unassembled WGS sequence"/>
</dbReference>
<keyword evidence="8" id="KW-0408">Iron</keyword>
<keyword evidence="3" id="KW-0479">Metal-binding</keyword>
<accession>A0AAD6F1A3</accession>
<dbReference type="Pfam" id="PF01477">
    <property type="entry name" value="PLAT"/>
    <property type="match status" value="1"/>
</dbReference>
<dbReference type="InterPro" id="IPR013819">
    <property type="entry name" value="LipOase_C"/>
</dbReference>
<evidence type="ECO:0000256" key="13">
    <source>
        <dbReference type="SAM" id="MobiDB-lite"/>
    </source>
</evidence>
<dbReference type="PROSITE" id="PS51393">
    <property type="entry name" value="LIPOXYGENASE_3"/>
    <property type="match status" value="1"/>
</dbReference>
<gene>
    <name evidence="16" type="ORF">LUZ61_012449</name>
</gene>
<comment type="caution">
    <text evidence="16">The sequence shown here is derived from an EMBL/GenBank/DDBJ whole genome shotgun (WGS) entry which is preliminary data.</text>
</comment>
<keyword evidence="4 12" id="KW-0925">Oxylipin biosynthesis</keyword>
<dbReference type="PRINTS" id="PR00468">
    <property type="entry name" value="PLTLPOXGNASE"/>
</dbReference>
<dbReference type="SMART" id="SM00308">
    <property type="entry name" value="LH2"/>
    <property type="match status" value="1"/>
</dbReference>
<dbReference type="PRINTS" id="PR00087">
    <property type="entry name" value="LIPOXYGENASE"/>
</dbReference>
<dbReference type="GO" id="GO:0016702">
    <property type="term" value="F:oxidoreductase activity, acting on single donors with incorporation of molecular oxygen, incorporation of two atoms of oxygen"/>
    <property type="evidence" value="ECO:0007669"/>
    <property type="project" value="InterPro"/>
</dbReference>
<dbReference type="GO" id="GO:0046872">
    <property type="term" value="F:metal ion binding"/>
    <property type="evidence" value="ECO:0007669"/>
    <property type="project" value="UniProtKB-UniRule"/>
</dbReference>
<evidence type="ECO:0000256" key="8">
    <source>
        <dbReference type="ARBA" id="ARBA00023004"/>
    </source>
</evidence>
<evidence type="ECO:0000256" key="10">
    <source>
        <dbReference type="ARBA" id="ARBA00023160"/>
    </source>
</evidence>
<keyword evidence="10 12" id="KW-0275">Fatty acid biosynthesis</keyword>
<dbReference type="AlphaFoldDB" id="A0AAD6F1A3"/>
<dbReference type="InterPro" id="IPR001246">
    <property type="entry name" value="LipOase_plant"/>
</dbReference>
<evidence type="ECO:0000313" key="16">
    <source>
        <dbReference type="EMBL" id="KAJ3708744.1"/>
    </source>
</evidence>
<proteinExistence type="inferred from homology"/>
<reference evidence="16 17" key="1">
    <citation type="journal article" date="2022" name="Cell">
        <title>Repeat-based holocentromeres influence genome architecture and karyotype evolution.</title>
        <authorList>
            <person name="Hofstatter P.G."/>
            <person name="Thangavel G."/>
            <person name="Lux T."/>
            <person name="Neumann P."/>
            <person name="Vondrak T."/>
            <person name="Novak P."/>
            <person name="Zhang M."/>
            <person name="Costa L."/>
            <person name="Castellani M."/>
            <person name="Scott A."/>
            <person name="Toegelov H."/>
            <person name="Fuchs J."/>
            <person name="Mata-Sucre Y."/>
            <person name="Dias Y."/>
            <person name="Vanzela A.L.L."/>
            <person name="Huettel B."/>
            <person name="Almeida C.C.S."/>
            <person name="Simkova H."/>
            <person name="Souza G."/>
            <person name="Pedrosa-Harand A."/>
            <person name="Macas J."/>
            <person name="Mayer K.F.X."/>
            <person name="Houben A."/>
            <person name="Marques A."/>
        </authorList>
    </citation>
    <scope>NUCLEOTIDE SEQUENCE [LARGE SCALE GENOMIC DNA]</scope>
    <source>
        <strain evidence="16">RhyTen1mFocal</strain>
    </source>
</reference>
<evidence type="ECO:0000256" key="1">
    <source>
        <dbReference type="ARBA" id="ARBA00009419"/>
    </source>
</evidence>
<dbReference type="InterPro" id="IPR000907">
    <property type="entry name" value="LipOase"/>
</dbReference>
<evidence type="ECO:0000256" key="6">
    <source>
        <dbReference type="ARBA" id="ARBA00022964"/>
    </source>
</evidence>
<dbReference type="InterPro" id="IPR001024">
    <property type="entry name" value="PLAT/LH2_dom"/>
</dbReference>
<evidence type="ECO:0000256" key="9">
    <source>
        <dbReference type="ARBA" id="ARBA00023098"/>
    </source>
</evidence>
<sequence>MHRMQVPSPRKMHLCNPFNSSSPDGATYHVVKGTVVISRQYLRSSPGRKTTVCLYSSTQVDKNKKKARLSKSESLKNRKKTKHGKTDTFTYHITFHLDMEFGLPGAIVVKNGNKSEFFLKFVSLEVSEDRKIHFDCNSWVYPVKKTNTDRLFFSNTSYLPGKTPLPLQDLRKEELVSLRGNGRGERKKWERIYDYDYYNDLGSPDKGEDRARPVLGGTTLYPYPRRCRTGRPVSAADGVTETRGQFLNLDYYVPPDDRFSPLKFSEFITSAIQAVIHFVIPEVKSLFQGDINNFGSFEQLKRDLYAEPRHSAAFEMMAMEKLKAIVPDEVYKDVTKSIKQNPAKFPVPQVIAADENAWRTDEEFAREMLAGLNPAVIKCLEVFPPVGVGGRESSITASHIEARLEGFTIHTAMDQRRIFILDHHDYLMSYLHRINSQKGVCVYASRTLLFLKDDGRIKPLAIELTLPGEEEQSRVFVPDTPVRVLWELAKTFVAVNDSGYHQLISHWLYTHAAVEPFVIATKRQLSAMHPIYKLLDPHFKDTMHINALARSILLNSGGILERTMFPGKYAMELSSKIYANWRFTEQALPEDLVKRGLAVRDFTKPSGVSLLIEDYPFAVDGLDIWVCIKKWVHNYCVRFYPDDMAVISDPELESWYTEIRHVGHGDRREDPHCWLELNSIENLAQTLTTLIWIASALHASVNFGQFAYAGFAPNRPTRCREFIPVENTHEFDELQKDPEKFFFHMVPDRFTTTLGLALIEVLSCHMSDEVYLGQRASAGWTDDGEVLRLFEEFADDLRRVEKNIKERNKNALLRNRLGPAKVPYTLMYPDTSNTSGKEKGVTGKGIPNSVSI</sequence>
<keyword evidence="17" id="KW-1185">Reference proteome</keyword>
<evidence type="ECO:0000256" key="12">
    <source>
        <dbReference type="RuleBase" id="RU003975"/>
    </source>
</evidence>
<evidence type="ECO:0000256" key="3">
    <source>
        <dbReference type="ARBA" id="ARBA00022723"/>
    </source>
</evidence>
<dbReference type="PROSITE" id="PS00081">
    <property type="entry name" value="LIPOXYGENASE_2"/>
    <property type="match status" value="1"/>
</dbReference>
<comment type="caution">
    <text evidence="11">Lacks conserved residue(s) required for the propagation of feature annotation.</text>
</comment>
<dbReference type="GO" id="GO:0031408">
    <property type="term" value="P:oxylipin biosynthetic process"/>
    <property type="evidence" value="ECO:0007669"/>
    <property type="project" value="UniProtKB-UniRule"/>
</dbReference>
<dbReference type="InterPro" id="IPR027433">
    <property type="entry name" value="Lipoxygenase_dom_3"/>
</dbReference>
<dbReference type="FunFam" id="1.20.245.10:FF:000002">
    <property type="entry name" value="Lipoxygenase"/>
    <property type="match status" value="1"/>
</dbReference>
<feature type="region of interest" description="Disordered" evidence="13">
    <location>
        <begin position="828"/>
        <end position="852"/>
    </location>
</feature>
<comment type="similarity">
    <text evidence="1 12">Belongs to the lipoxygenase family.</text>
</comment>
<comment type="function">
    <text evidence="12">Plant lipoxygenase may be involved in a number of diverse aspects of plant physiology including growth and development, pest resistance, and senescence or responses to wounding.</text>
</comment>
<comment type="pathway">
    <text evidence="12">Lipid metabolism; oxylipin biosynthesis.</text>
</comment>
<dbReference type="Gene3D" id="2.60.60.20">
    <property type="entry name" value="PLAT/LH2 domain"/>
    <property type="match status" value="1"/>
</dbReference>
<dbReference type="Pfam" id="PF00305">
    <property type="entry name" value="Lipoxygenase"/>
    <property type="match status" value="1"/>
</dbReference>
<dbReference type="InterPro" id="IPR036392">
    <property type="entry name" value="PLAT/LH2_dom_sf"/>
</dbReference>
<evidence type="ECO:0000259" key="14">
    <source>
        <dbReference type="PROSITE" id="PS50095"/>
    </source>
</evidence>
<dbReference type="SUPFAM" id="SSF49723">
    <property type="entry name" value="Lipase/lipooxygenase domain (PLAT/LH2 domain)"/>
    <property type="match status" value="1"/>
</dbReference>
<name>A0AAD6F1A3_9POAL</name>
<evidence type="ECO:0000256" key="7">
    <source>
        <dbReference type="ARBA" id="ARBA00023002"/>
    </source>
</evidence>
<dbReference type="SUPFAM" id="SSF48484">
    <property type="entry name" value="Lipoxigenase"/>
    <property type="match status" value="1"/>
</dbReference>
<feature type="domain" description="Lipoxygenase" evidence="15">
    <location>
        <begin position="157"/>
        <end position="852"/>
    </location>
</feature>
<organism evidence="16 17">
    <name type="scientific">Rhynchospora tenuis</name>
    <dbReference type="NCBI Taxonomy" id="198213"/>
    <lineage>
        <taxon>Eukaryota</taxon>
        <taxon>Viridiplantae</taxon>
        <taxon>Streptophyta</taxon>
        <taxon>Embryophyta</taxon>
        <taxon>Tracheophyta</taxon>
        <taxon>Spermatophyta</taxon>
        <taxon>Magnoliopsida</taxon>
        <taxon>Liliopsida</taxon>
        <taxon>Poales</taxon>
        <taxon>Cyperaceae</taxon>
        <taxon>Cyperoideae</taxon>
        <taxon>Rhynchosporeae</taxon>
        <taxon>Rhynchospora</taxon>
    </lineage>
</organism>
<dbReference type="EC" id="1.13.11.-" evidence="12"/>
<evidence type="ECO:0000313" key="17">
    <source>
        <dbReference type="Proteomes" id="UP001210211"/>
    </source>
</evidence>
<dbReference type="PROSITE" id="PS50095">
    <property type="entry name" value="PLAT"/>
    <property type="match status" value="1"/>
</dbReference>
<evidence type="ECO:0000256" key="11">
    <source>
        <dbReference type="PROSITE-ProRule" id="PRU00152"/>
    </source>
</evidence>
<evidence type="ECO:0000259" key="15">
    <source>
        <dbReference type="PROSITE" id="PS51393"/>
    </source>
</evidence>
<keyword evidence="6" id="KW-0223">Dioxygenase</keyword>
<dbReference type="EMBL" id="JAMRDG010000001">
    <property type="protein sequence ID" value="KAJ3708744.1"/>
    <property type="molecule type" value="Genomic_DNA"/>
</dbReference>
<dbReference type="Gene3D" id="4.10.372.10">
    <property type="entry name" value="Lipoxygenase-1, Domain 3"/>
    <property type="match status" value="1"/>
</dbReference>
<dbReference type="Gene3D" id="4.10.375.10">
    <property type="entry name" value="Lipoxygenase-1, Domain 2"/>
    <property type="match status" value="1"/>
</dbReference>
<dbReference type="PANTHER" id="PTHR11771">
    <property type="entry name" value="LIPOXYGENASE"/>
    <property type="match status" value="1"/>
</dbReference>
<keyword evidence="7" id="KW-0560">Oxidoreductase</keyword>
<keyword evidence="9" id="KW-0443">Lipid metabolism</keyword>
<dbReference type="Gene3D" id="3.10.450.60">
    <property type="match status" value="1"/>
</dbReference>
<evidence type="ECO:0000256" key="2">
    <source>
        <dbReference type="ARBA" id="ARBA00022516"/>
    </source>
</evidence>
<keyword evidence="5" id="KW-0276">Fatty acid metabolism</keyword>
<feature type="domain" description="PLAT" evidence="14">
    <location>
        <begin position="26"/>
        <end position="154"/>
    </location>
</feature>
<evidence type="ECO:0000256" key="4">
    <source>
        <dbReference type="ARBA" id="ARBA00022767"/>
    </source>
</evidence>
<dbReference type="InterPro" id="IPR020834">
    <property type="entry name" value="LipOase_CS"/>
</dbReference>